<protein>
    <recommendedName>
        <fullName evidence="1">peptidylprolyl isomerase</fullName>
        <ecNumber evidence="1">5.2.1.8</ecNumber>
    </recommendedName>
</protein>
<dbReference type="PANTHER" id="PTHR45625">
    <property type="entry name" value="PEPTIDYL-PROLYL CIS-TRANS ISOMERASE-RELATED"/>
    <property type="match status" value="1"/>
</dbReference>
<keyword evidence="6" id="KW-1185">Reference proteome</keyword>
<dbReference type="AlphaFoldDB" id="A0A7X9X0J0"/>
<organism evidence="5 6">
    <name type="scientific">Sphingobium psychrophilum</name>
    <dbReference type="NCBI Taxonomy" id="2728834"/>
    <lineage>
        <taxon>Bacteria</taxon>
        <taxon>Pseudomonadati</taxon>
        <taxon>Pseudomonadota</taxon>
        <taxon>Alphaproteobacteria</taxon>
        <taxon>Sphingomonadales</taxon>
        <taxon>Sphingomonadaceae</taxon>
        <taxon>Sphingobium</taxon>
    </lineage>
</organism>
<evidence type="ECO:0000256" key="1">
    <source>
        <dbReference type="ARBA" id="ARBA00013194"/>
    </source>
</evidence>
<dbReference type="Pfam" id="PF00160">
    <property type="entry name" value="Pro_isomerase"/>
    <property type="match status" value="1"/>
</dbReference>
<dbReference type="SUPFAM" id="SSF50891">
    <property type="entry name" value="Cyclophilin-like"/>
    <property type="match status" value="1"/>
</dbReference>
<evidence type="ECO:0000313" key="6">
    <source>
        <dbReference type="Proteomes" id="UP000519023"/>
    </source>
</evidence>
<accession>A0A7X9X0J0</accession>
<evidence type="ECO:0000259" key="4">
    <source>
        <dbReference type="PROSITE" id="PS50072"/>
    </source>
</evidence>
<dbReference type="EMBL" id="JABBFV010000041">
    <property type="protein sequence ID" value="NML13205.1"/>
    <property type="molecule type" value="Genomic_DNA"/>
</dbReference>
<dbReference type="Gene3D" id="2.40.100.10">
    <property type="entry name" value="Cyclophilin-like"/>
    <property type="match status" value="1"/>
</dbReference>
<keyword evidence="3 5" id="KW-0413">Isomerase</keyword>
<evidence type="ECO:0000256" key="2">
    <source>
        <dbReference type="ARBA" id="ARBA00023110"/>
    </source>
</evidence>
<evidence type="ECO:0000313" key="5">
    <source>
        <dbReference type="EMBL" id="NML13205.1"/>
    </source>
</evidence>
<evidence type="ECO:0000256" key="3">
    <source>
        <dbReference type="ARBA" id="ARBA00023235"/>
    </source>
</evidence>
<feature type="domain" description="PPIase cyclophilin-type" evidence="4">
    <location>
        <begin position="24"/>
        <end position="188"/>
    </location>
</feature>
<dbReference type="PROSITE" id="PS50072">
    <property type="entry name" value="CSA_PPIASE_2"/>
    <property type="match status" value="1"/>
</dbReference>
<sequence>MGALLSSAAVARRPAAPKTAVALETEAGVIVIAIQAKEAPASSGAFLAQVRGGRYDGGSFFRTVRPDTDTSQIPIRVIQGGTRDDGVPLAEAPIAHEDTRRTGLTHVDGAVSLPRAGIGTTTATSFFVSVGAQPALDFGGMRNPDGQGFAVFGKVICGMDVVRAIQSRPTSASSPSPAMQGQILEAPVRILRARITQPRCAKRG</sequence>
<dbReference type="InterPro" id="IPR044666">
    <property type="entry name" value="Cyclophilin_A-like"/>
</dbReference>
<dbReference type="EC" id="5.2.1.8" evidence="1"/>
<name>A0A7X9X0J0_9SPHN</name>
<dbReference type="PANTHER" id="PTHR45625:SF4">
    <property type="entry name" value="PEPTIDYLPROLYL ISOMERASE DOMAIN AND WD REPEAT-CONTAINING PROTEIN 1"/>
    <property type="match status" value="1"/>
</dbReference>
<gene>
    <name evidence="5" type="ORF">HHL08_24315</name>
</gene>
<keyword evidence="2" id="KW-0697">Rotamase</keyword>
<dbReference type="InterPro" id="IPR029000">
    <property type="entry name" value="Cyclophilin-like_dom_sf"/>
</dbReference>
<dbReference type="GO" id="GO:0003755">
    <property type="term" value="F:peptidyl-prolyl cis-trans isomerase activity"/>
    <property type="evidence" value="ECO:0007669"/>
    <property type="project" value="UniProtKB-KW"/>
</dbReference>
<comment type="caution">
    <text evidence="5">The sequence shown here is derived from an EMBL/GenBank/DDBJ whole genome shotgun (WGS) entry which is preliminary data.</text>
</comment>
<dbReference type="Proteomes" id="UP000519023">
    <property type="component" value="Unassembled WGS sequence"/>
</dbReference>
<proteinExistence type="predicted"/>
<dbReference type="InterPro" id="IPR002130">
    <property type="entry name" value="Cyclophilin-type_PPIase_dom"/>
</dbReference>
<reference evidence="5 6" key="1">
    <citation type="submission" date="2020-04" db="EMBL/GenBank/DDBJ databases">
        <title>Sphingobium sp. AR-3-1 isolated from Arctic soil.</title>
        <authorList>
            <person name="Dahal R.H."/>
            <person name="Chaudhary D.K."/>
        </authorList>
    </citation>
    <scope>NUCLEOTIDE SEQUENCE [LARGE SCALE GENOMIC DNA]</scope>
    <source>
        <strain evidence="5 6">AR-3-1</strain>
    </source>
</reference>